<evidence type="ECO:0000256" key="4">
    <source>
        <dbReference type="ARBA" id="ARBA00022448"/>
    </source>
</evidence>
<dbReference type="PANTHER" id="PTHR10805:SF0">
    <property type="entry name" value="COATOMER SUBUNIT EPSILON"/>
    <property type="match status" value="1"/>
</dbReference>
<evidence type="ECO:0000313" key="12">
    <source>
        <dbReference type="EMBL" id="CCE94025.1"/>
    </source>
</evidence>
<dbReference type="Proteomes" id="UP000005627">
    <property type="component" value="Chromosome 8"/>
</dbReference>
<proteinExistence type="inferred from homology"/>
<evidence type="ECO:0000256" key="6">
    <source>
        <dbReference type="ARBA" id="ARBA00022892"/>
    </source>
</evidence>
<comment type="subcellular location">
    <subcellularLocation>
        <location evidence="2">Cytoplasmic vesicle</location>
        <location evidence="2">COPI-coated vesicle membrane</location>
        <topology evidence="2">Peripheral membrane protein</topology>
        <orientation evidence="2">Cytoplasmic side</orientation>
    </subcellularLocation>
    <subcellularLocation>
        <location evidence="1">Golgi apparatus membrane</location>
        <topology evidence="1">Peripheral membrane protein</topology>
        <orientation evidence="1">Cytoplasmic side</orientation>
    </subcellularLocation>
</comment>
<dbReference type="PANTHER" id="PTHR10805">
    <property type="entry name" value="COATOMER SUBUNIT EPSILON"/>
    <property type="match status" value="1"/>
</dbReference>
<dbReference type="GO" id="GO:0015031">
    <property type="term" value="P:protein transport"/>
    <property type="evidence" value="ECO:0007669"/>
    <property type="project" value="UniProtKB-UniRule"/>
</dbReference>
<comment type="similarity">
    <text evidence="3 11">Belongs to the COPE family.</text>
</comment>
<evidence type="ECO:0000256" key="2">
    <source>
        <dbReference type="ARBA" id="ARBA00004347"/>
    </source>
</evidence>
<dbReference type="GO" id="GO:0006888">
    <property type="term" value="P:endoplasmic reticulum to Golgi vesicle-mediated transport"/>
    <property type="evidence" value="ECO:0007669"/>
    <property type="project" value="EnsemblFungi"/>
</dbReference>
<evidence type="ECO:0000256" key="1">
    <source>
        <dbReference type="ARBA" id="ARBA00004255"/>
    </source>
</evidence>
<dbReference type="GO" id="GO:0006891">
    <property type="term" value="P:intra-Golgi vesicle-mediated transport"/>
    <property type="evidence" value="ECO:0007669"/>
    <property type="project" value="TreeGrafter"/>
</dbReference>
<dbReference type="eggNOG" id="KOG3081">
    <property type="taxonomic scope" value="Eukaryota"/>
</dbReference>
<keyword evidence="8 11" id="KW-0333">Golgi apparatus</keyword>
<dbReference type="HOGENOM" id="CLU_075638_0_0_1"/>
<dbReference type="GO" id="GO:0032511">
    <property type="term" value="P:late endosome to vacuole transport via multivesicular body sorting pathway"/>
    <property type="evidence" value="ECO:0007669"/>
    <property type="project" value="EnsemblFungi"/>
</dbReference>
<sequence length="295" mass="32873">MNYFTVKQSYYTGDYKQTLQEVAKFNKVSDDQLTFYKNSASLALGQLASTGGSSPLERAFETYANFLQSRDITQLQESISKEASSPFELHVLASAEAVLGNFEDSLQTCVAGIDNDEQLGTPELLLLAVEVALLNGQASIASTMLDNYISANEDHISSEDELILNQAESYVKYATNKETTRSNFYYFEELAQTFPTWKTQLGLLNLHLQQGNIPEAEAVVDLLQSEYYTEGQKEVAKLYRPQFLASKITLSIARKDGKADELRAELAQLAPESSYQKLHNEANAKFDEVVGKHSL</sequence>
<dbReference type="EMBL" id="HE616749">
    <property type="protein sequence ID" value="CCE94025.1"/>
    <property type="molecule type" value="Genomic_DNA"/>
</dbReference>
<dbReference type="RefSeq" id="XP_003683236.1">
    <property type="nucleotide sequence ID" value="XM_003683188.1"/>
</dbReference>
<protein>
    <recommendedName>
        <fullName evidence="11">Coatomer subunit epsilon</fullName>
    </recommendedName>
</protein>
<dbReference type="Gene3D" id="1.25.40.10">
    <property type="entry name" value="Tetratricopeptide repeat domain"/>
    <property type="match status" value="1"/>
</dbReference>
<gene>
    <name evidence="12" type="primary">TDEL0H01660</name>
    <name evidence="12" type="ORF">TDEL_0H01660</name>
</gene>
<dbReference type="OrthoDB" id="310217at2759"/>
<keyword evidence="7 11" id="KW-0653">Protein transport</keyword>
<comment type="function">
    <text evidence="11">The coatomer is a cytosolic protein complex that binds to dilysine motifs and reversibly associates with Golgi non-clathrin-coated vesicles, which further mediate biosynthetic protein transport from the ER, via the Golgi up to the trans Golgi network. The coatomer complex is required for budding from Golgi membranes, and is essential for the retrograde Golgi-to-ER transport of dilysine-tagged proteins.</text>
</comment>
<evidence type="ECO:0000256" key="11">
    <source>
        <dbReference type="PIRNR" id="PIRNR016478"/>
    </source>
</evidence>
<keyword evidence="5 11" id="KW-0963">Cytoplasm</keyword>
<dbReference type="Pfam" id="PF04733">
    <property type="entry name" value="Coatomer_E"/>
    <property type="match status" value="1"/>
</dbReference>
<dbReference type="InParanoid" id="G8ZZI1"/>
<evidence type="ECO:0000256" key="9">
    <source>
        <dbReference type="ARBA" id="ARBA00023136"/>
    </source>
</evidence>
<keyword evidence="9 11" id="KW-0472">Membrane</keyword>
<organism evidence="12 13">
    <name type="scientific">Torulaspora delbrueckii</name>
    <name type="common">Yeast</name>
    <name type="synonym">Candida colliculosa</name>
    <dbReference type="NCBI Taxonomy" id="4950"/>
    <lineage>
        <taxon>Eukaryota</taxon>
        <taxon>Fungi</taxon>
        <taxon>Dikarya</taxon>
        <taxon>Ascomycota</taxon>
        <taxon>Saccharomycotina</taxon>
        <taxon>Saccharomycetes</taxon>
        <taxon>Saccharomycetales</taxon>
        <taxon>Saccharomycetaceae</taxon>
        <taxon>Torulaspora</taxon>
    </lineage>
</organism>
<keyword evidence="4 11" id="KW-0813">Transport</keyword>
<dbReference type="STRING" id="1076872.G8ZZI1"/>
<keyword evidence="10 11" id="KW-0968">Cytoplasmic vesicle</keyword>
<keyword evidence="13" id="KW-1185">Reference proteome</keyword>
<dbReference type="GO" id="GO:0006901">
    <property type="term" value="P:vesicle coating"/>
    <property type="evidence" value="ECO:0007669"/>
    <property type="project" value="EnsemblFungi"/>
</dbReference>
<dbReference type="GO" id="GO:0000139">
    <property type="term" value="C:Golgi membrane"/>
    <property type="evidence" value="ECO:0007669"/>
    <property type="project" value="UniProtKB-SubCell"/>
</dbReference>
<dbReference type="InterPro" id="IPR006822">
    <property type="entry name" value="Coatomer_esu"/>
</dbReference>
<evidence type="ECO:0000256" key="8">
    <source>
        <dbReference type="ARBA" id="ARBA00023034"/>
    </source>
</evidence>
<dbReference type="GO" id="GO:1990841">
    <property type="term" value="F:promoter-specific chromatin binding"/>
    <property type="evidence" value="ECO:0007669"/>
    <property type="project" value="EnsemblFungi"/>
</dbReference>
<name>G8ZZI1_TORDE</name>
<dbReference type="InterPro" id="IPR011990">
    <property type="entry name" value="TPR-like_helical_dom_sf"/>
</dbReference>
<keyword evidence="6 11" id="KW-0931">ER-Golgi transport</keyword>
<dbReference type="FunCoup" id="G8ZZI1">
    <property type="interactions" value="267"/>
</dbReference>
<reference evidence="12 13" key="1">
    <citation type="journal article" date="2011" name="Proc. Natl. Acad. Sci. U.S.A.">
        <title>Evolutionary erosion of yeast sex chromosomes by mating-type switching accidents.</title>
        <authorList>
            <person name="Gordon J.L."/>
            <person name="Armisen D."/>
            <person name="Proux-Wera E."/>
            <person name="Oheigeartaigh S.S."/>
            <person name="Byrne K.P."/>
            <person name="Wolfe K.H."/>
        </authorList>
    </citation>
    <scope>NUCLEOTIDE SEQUENCE [LARGE SCALE GENOMIC DNA]</scope>
    <source>
        <strain evidence="13">ATCC 10662 / CBS 1146 / NBRC 0425 / NCYC 2629 / NRRL Y-866</strain>
    </source>
</reference>
<evidence type="ECO:0000256" key="5">
    <source>
        <dbReference type="ARBA" id="ARBA00022490"/>
    </source>
</evidence>
<evidence type="ECO:0000313" key="13">
    <source>
        <dbReference type="Proteomes" id="UP000005627"/>
    </source>
</evidence>
<dbReference type="GO" id="GO:0030126">
    <property type="term" value="C:COPI vesicle coat"/>
    <property type="evidence" value="ECO:0007669"/>
    <property type="project" value="EnsemblFungi"/>
</dbReference>
<accession>G8ZZI1</accession>
<evidence type="ECO:0000256" key="3">
    <source>
        <dbReference type="ARBA" id="ARBA00008827"/>
    </source>
</evidence>
<evidence type="ECO:0000256" key="10">
    <source>
        <dbReference type="ARBA" id="ARBA00023329"/>
    </source>
</evidence>
<dbReference type="AlphaFoldDB" id="G8ZZI1"/>
<dbReference type="GO" id="GO:0005198">
    <property type="term" value="F:structural molecule activity"/>
    <property type="evidence" value="ECO:0007669"/>
    <property type="project" value="UniProtKB-UniRule"/>
</dbReference>
<dbReference type="PIRSF" id="PIRSF016478">
    <property type="entry name" value="Coatomer_esu"/>
    <property type="match status" value="1"/>
</dbReference>
<dbReference type="KEGG" id="tdl:TDEL_0H01660"/>
<dbReference type="GO" id="GO:0006890">
    <property type="term" value="P:retrograde vesicle-mediated transport, Golgi to endoplasmic reticulum"/>
    <property type="evidence" value="ECO:0007669"/>
    <property type="project" value="UniProtKB-UniRule"/>
</dbReference>
<dbReference type="GeneID" id="11501110"/>
<evidence type="ECO:0000256" key="7">
    <source>
        <dbReference type="ARBA" id="ARBA00022927"/>
    </source>
</evidence>